<dbReference type="SUPFAM" id="SSF56112">
    <property type="entry name" value="Protein kinase-like (PK-like)"/>
    <property type="match status" value="1"/>
</dbReference>
<dbReference type="HOGENOM" id="CLU_000288_7_18_1"/>
<name>A0A0C3FN14_PILCF</name>
<dbReference type="AlphaFoldDB" id="A0A0C3FN14"/>
<feature type="domain" description="Protein kinase" evidence="1">
    <location>
        <begin position="1"/>
        <end position="146"/>
    </location>
</feature>
<dbReference type="InterPro" id="IPR000719">
    <property type="entry name" value="Prot_kinase_dom"/>
</dbReference>
<sequence>VNVLIDDGGNAVLCDFGLSRIKADATSRTARADRGSIVGSRNWMSPEQLQGGSLKKPCDIYAFGMTLYESEPTIGRFFANAIPLGHLNYADLFDGMVREGVRPERPDYEDAPQLSDAIWQPVEKCWVKDPKHRPNSSVMCDRLSYLLKTAPITRPLPIPSPSHTISLSQPVHLRRQRTRYMDEITGFRLVRYRV</sequence>
<reference evidence="3" key="2">
    <citation type="submission" date="2015-01" db="EMBL/GenBank/DDBJ databases">
        <title>Evolutionary Origins and Diversification of the Mycorrhizal Mutualists.</title>
        <authorList>
            <consortium name="DOE Joint Genome Institute"/>
            <consortium name="Mycorrhizal Genomics Consortium"/>
            <person name="Kohler A."/>
            <person name="Kuo A."/>
            <person name="Nagy L.G."/>
            <person name="Floudas D."/>
            <person name="Copeland A."/>
            <person name="Barry K.W."/>
            <person name="Cichocki N."/>
            <person name="Veneault-Fourrey C."/>
            <person name="LaButti K."/>
            <person name="Lindquist E.A."/>
            <person name="Lipzen A."/>
            <person name="Lundell T."/>
            <person name="Morin E."/>
            <person name="Murat C."/>
            <person name="Riley R."/>
            <person name="Ohm R."/>
            <person name="Sun H."/>
            <person name="Tunlid A."/>
            <person name="Henrissat B."/>
            <person name="Grigoriev I.V."/>
            <person name="Hibbett D.S."/>
            <person name="Martin F."/>
        </authorList>
    </citation>
    <scope>NUCLEOTIDE SEQUENCE [LARGE SCALE GENOMIC DNA]</scope>
    <source>
        <strain evidence="3">F 1598</strain>
    </source>
</reference>
<accession>A0A0C3FN14</accession>
<protein>
    <recommendedName>
        <fullName evidence="1">Protein kinase domain-containing protein</fullName>
    </recommendedName>
</protein>
<dbReference type="InterPro" id="IPR011009">
    <property type="entry name" value="Kinase-like_dom_sf"/>
</dbReference>
<feature type="non-terminal residue" evidence="2">
    <location>
        <position position="1"/>
    </location>
</feature>
<evidence type="ECO:0000313" key="3">
    <source>
        <dbReference type="Proteomes" id="UP000054166"/>
    </source>
</evidence>
<dbReference type="InterPro" id="IPR001245">
    <property type="entry name" value="Ser-Thr/Tyr_kinase_cat_dom"/>
</dbReference>
<reference evidence="2 3" key="1">
    <citation type="submission" date="2014-04" db="EMBL/GenBank/DDBJ databases">
        <authorList>
            <consortium name="DOE Joint Genome Institute"/>
            <person name="Kuo A."/>
            <person name="Tarkka M."/>
            <person name="Buscot F."/>
            <person name="Kohler A."/>
            <person name="Nagy L.G."/>
            <person name="Floudas D."/>
            <person name="Copeland A."/>
            <person name="Barry K.W."/>
            <person name="Cichocki N."/>
            <person name="Veneault-Fourrey C."/>
            <person name="LaButti K."/>
            <person name="Lindquist E.A."/>
            <person name="Lipzen A."/>
            <person name="Lundell T."/>
            <person name="Morin E."/>
            <person name="Murat C."/>
            <person name="Sun H."/>
            <person name="Tunlid A."/>
            <person name="Henrissat B."/>
            <person name="Grigoriev I.V."/>
            <person name="Hibbett D.S."/>
            <person name="Martin F."/>
            <person name="Nordberg H.P."/>
            <person name="Cantor M.N."/>
            <person name="Hua S.X."/>
        </authorList>
    </citation>
    <scope>NUCLEOTIDE SEQUENCE [LARGE SCALE GENOMIC DNA]</scope>
    <source>
        <strain evidence="2 3">F 1598</strain>
    </source>
</reference>
<dbReference type="EMBL" id="KN833003">
    <property type="protein sequence ID" value="KIM80596.1"/>
    <property type="molecule type" value="Genomic_DNA"/>
</dbReference>
<keyword evidence="3" id="KW-1185">Reference proteome</keyword>
<organism evidence="2 3">
    <name type="scientific">Piloderma croceum (strain F 1598)</name>
    <dbReference type="NCBI Taxonomy" id="765440"/>
    <lineage>
        <taxon>Eukaryota</taxon>
        <taxon>Fungi</taxon>
        <taxon>Dikarya</taxon>
        <taxon>Basidiomycota</taxon>
        <taxon>Agaricomycotina</taxon>
        <taxon>Agaricomycetes</taxon>
        <taxon>Agaricomycetidae</taxon>
        <taxon>Atheliales</taxon>
        <taxon>Atheliaceae</taxon>
        <taxon>Piloderma</taxon>
    </lineage>
</organism>
<dbReference type="Pfam" id="PF07714">
    <property type="entry name" value="PK_Tyr_Ser-Thr"/>
    <property type="match status" value="1"/>
</dbReference>
<dbReference type="PANTHER" id="PTHR44329">
    <property type="entry name" value="SERINE/THREONINE-PROTEIN KINASE TNNI3K-RELATED"/>
    <property type="match status" value="1"/>
</dbReference>
<evidence type="ECO:0000259" key="1">
    <source>
        <dbReference type="PROSITE" id="PS50011"/>
    </source>
</evidence>
<proteinExistence type="predicted"/>
<dbReference type="Gene3D" id="1.10.510.10">
    <property type="entry name" value="Transferase(Phosphotransferase) domain 1"/>
    <property type="match status" value="1"/>
</dbReference>
<dbReference type="Proteomes" id="UP000054166">
    <property type="component" value="Unassembled WGS sequence"/>
</dbReference>
<dbReference type="GO" id="GO:0005524">
    <property type="term" value="F:ATP binding"/>
    <property type="evidence" value="ECO:0007669"/>
    <property type="project" value="InterPro"/>
</dbReference>
<dbReference type="InterPro" id="IPR051681">
    <property type="entry name" value="Ser/Thr_Kinases-Pseudokinases"/>
</dbReference>
<dbReference type="STRING" id="765440.A0A0C3FN14"/>
<dbReference type="PROSITE" id="PS50011">
    <property type="entry name" value="PROTEIN_KINASE_DOM"/>
    <property type="match status" value="1"/>
</dbReference>
<dbReference type="InParanoid" id="A0A0C3FN14"/>
<dbReference type="OrthoDB" id="10261027at2759"/>
<evidence type="ECO:0000313" key="2">
    <source>
        <dbReference type="EMBL" id="KIM80596.1"/>
    </source>
</evidence>
<dbReference type="GO" id="GO:0004674">
    <property type="term" value="F:protein serine/threonine kinase activity"/>
    <property type="evidence" value="ECO:0007669"/>
    <property type="project" value="TreeGrafter"/>
</dbReference>
<gene>
    <name evidence="2" type="ORF">PILCRDRAFT_789369</name>
</gene>